<dbReference type="Proteomes" id="UP000019243">
    <property type="component" value="Unassembled WGS sequence"/>
</dbReference>
<dbReference type="PIRSF" id="PIRSF000112">
    <property type="entry name" value="Glycerol_dehydrogenase"/>
    <property type="match status" value="1"/>
</dbReference>
<comment type="cofactor">
    <cofactor evidence="4">
        <name>Zn(2+)</name>
        <dbReference type="ChEBI" id="CHEBI:29105"/>
    </cofactor>
    <text evidence="4">Binds 1 zinc ion per subunit.</text>
</comment>
<evidence type="ECO:0000313" key="7">
    <source>
        <dbReference type="EMBL" id="EUJ40149.1"/>
    </source>
</evidence>
<evidence type="ECO:0000256" key="2">
    <source>
        <dbReference type="ARBA" id="ARBA00022723"/>
    </source>
</evidence>
<dbReference type="GO" id="GO:0016614">
    <property type="term" value="F:oxidoreductase activity, acting on CH-OH group of donors"/>
    <property type="evidence" value="ECO:0007669"/>
    <property type="project" value="InterPro"/>
</dbReference>
<feature type="binding site" evidence="5">
    <location>
        <position position="129"/>
    </location>
    <ligand>
        <name>NAD(+)</name>
        <dbReference type="ChEBI" id="CHEBI:57540"/>
    </ligand>
</feature>
<dbReference type="EMBL" id="AODH01000021">
    <property type="protein sequence ID" value="EUJ40149.1"/>
    <property type="molecule type" value="Genomic_DNA"/>
</dbReference>
<dbReference type="Gene3D" id="3.40.50.1970">
    <property type="match status" value="1"/>
</dbReference>
<dbReference type="InterPro" id="IPR016205">
    <property type="entry name" value="Glycerol_DH"/>
</dbReference>
<keyword evidence="8" id="KW-1185">Reference proteome</keyword>
<feature type="binding site" evidence="5">
    <location>
        <position position="133"/>
    </location>
    <ligand>
        <name>NAD(+)</name>
        <dbReference type="ChEBI" id="CHEBI:57540"/>
    </ligand>
</feature>
<dbReference type="PROSITE" id="PS00913">
    <property type="entry name" value="ADH_IRON_1"/>
    <property type="match status" value="1"/>
</dbReference>
<feature type="binding site" evidence="5">
    <location>
        <begin position="118"/>
        <end position="121"/>
    </location>
    <ligand>
        <name>NAD(+)</name>
        <dbReference type="ChEBI" id="CHEBI:57540"/>
    </ligand>
</feature>
<gene>
    <name evidence="7" type="ORF">BCAMP_05646</name>
</gene>
<evidence type="ECO:0000256" key="4">
    <source>
        <dbReference type="PIRSR" id="PIRSR000112-1"/>
    </source>
</evidence>
<feature type="binding site" evidence="4">
    <location>
        <position position="257"/>
    </location>
    <ligand>
        <name>glycerol</name>
        <dbReference type="ChEBI" id="CHEBI:17754"/>
    </ligand>
</feature>
<dbReference type="SUPFAM" id="SSF56796">
    <property type="entry name" value="Dehydroquinate synthase-like"/>
    <property type="match status" value="1"/>
</dbReference>
<dbReference type="CDD" id="cd08172">
    <property type="entry name" value="GlyDH-like"/>
    <property type="match status" value="1"/>
</dbReference>
<feature type="binding site" evidence="4">
    <location>
        <position position="274"/>
    </location>
    <ligand>
        <name>glycerol</name>
        <dbReference type="ChEBI" id="CHEBI:17754"/>
    </ligand>
</feature>
<evidence type="ECO:0000256" key="5">
    <source>
        <dbReference type="PIRSR" id="PIRSR000112-3"/>
    </source>
</evidence>
<keyword evidence="3" id="KW-0560">Oxidoreductase</keyword>
<organism evidence="7 8">
    <name type="scientific">Brochothrix campestris FSL F6-1037</name>
    <dbReference type="NCBI Taxonomy" id="1265861"/>
    <lineage>
        <taxon>Bacteria</taxon>
        <taxon>Bacillati</taxon>
        <taxon>Bacillota</taxon>
        <taxon>Bacilli</taxon>
        <taxon>Bacillales</taxon>
        <taxon>Listeriaceae</taxon>
        <taxon>Brochothrix</taxon>
    </lineage>
</organism>
<evidence type="ECO:0000256" key="1">
    <source>
        <dbReference type="ARBA" id="ARBA00007358"/>
    </source>
</evidence>
<dbReference type="STRING" id="1265861.BCAMP_05646"/>
<comment type="similarity">
    <text evidence="1">Belongs to the iron-containing alcohol dehydrogenase family.</text>
</comment>
<comment type="caution">
    <text evidence="7">The sequence shown here is derived from an EMBL/GenBank/DDBJ whole genome shotgun (WGS) entry which is preliminary data.</text>
</comment>
<dbReference type="Gene3D" id="1.20.1090.10">
    <property type="entry name" value="Dehydroquinate synthase-like - alpha domain"/>
    <property type="match status" value="1"/>
</dbReference>
<dbReference type="PANTHER" id="PTHR43616:SF3">
    <property type="entry name" value="HYDROXYCARBOXYLATE DEHYDROGENASE A"/>
    <property type="match status" value="1"/>
</dbReference>
<feature type="domain" description="Alcohol dehydrogenase iron-type/glycerol dehydrogenase GldA" evidence="6">
    <location>
        <begin position="11"/>
        <end position="154"/>
    </location>
</feature>
<evidence type="ECO:0000313" key="8">
    <source>
        <dbReference type="Proteomes" id="UP000019243"/>
    </source>
</evidence>
<proteinExistence type="inferred from homology"/>
<protein>
    <submittedName>
        <fullName evidence="7">Glycerol dehydrogenase</fullName>
    </submittedName>
</protein>
<accession>W7CKY4</accession>
<keyword evidence="2 4" id="KW-0479">Metal-binding</keyword>
<evidence type="ECO:0000259" key="6">
    <source>
        <dbReference type="Pfam" id="PF00465"/>
    </source>
</evidence>
<feature type="binding site" evidence="4">
    <location>
        <position position="173"/>
    </location>
    <ligand>
        <name>glycerol</name>
        <dbReference type="ChEBI" id="CHEBI:17754"/>
    </ligand>
</feature>
<dbReference type="Pfam" id="PF00465">
    <property type="entry name" value="Fe-ADH"/>
    <property type="match status" value="1"/>
</dbReference>
<dbReference type="InterPro" id="IPR018211">
    <property type="entry name" value="ADH_Fe_CS"/>
</dbReference>
<dbReference type="PANTHER" id="PTHR43616">
    <property type="entry name" value="GLYCEROL DEHYDROGENASE"/>
    <property type="match status" value="1"/>
</dbReference>
<evidence type="ECO:0000256" key="3">
    <source>
        <dbReference type="ARBA" id="ARBA00023002"/>
    </source>
</evidence>
<feature type="binding site" evidence="5">
    <location>
        <position position="127"/>
    </location>
    <ligand>
        <name>NAD(+)</name>
        <dbReference type="ChEBI" id="CHEBI:57540"/>
    </ligand>
</feature>
<dbReference type="AlphaFoldDB" id="W7CKY4"/>
<dbReference type="PATRIC" id="fig|1265861.3.peg.1120"/>
<name>W7CKY4_9LIST</name>
<keyword evidence="4" id="KW-0862">Zinc</keyword>
<sequence length="365" mass="39795">MTMNLTLRPAPQEYLCQEGAYAQLPGKLAERFIKKVLILHGENAYRVAAPFLPEFGNIEVITVQFNGECSDIEITRLLTLFKAAQADAIIGLGGGKVMDTAKAVGFRSGYVPVILLPTMASNCAAWTPLSVLYTEDGSSTGFEVYAQQTALLLVEPRVVIDSPIAFFIAGIADTLAKWYEADAILSQVEQPSLALDLCRYAAQQCHDIPLALAQQAVTDMRDKNPSYAWLKVMETNIMAGGLVGGFGDDYGRTAAAHPIHDALTARTETHVFLHGFKVAYGVLVQLALEDKWSEITKLAPFYEQFKLPQTLADLNLSELNDDALLTIAQRACAPGESIHFLASPVTPERVVDTIKALESFQQQAN</sequence>
<dbReference type="InterPro" id="IPR001670">
    <property type="entry name" value="ADH_Fe/GldA"/>
</dbReference>
<feature type="binding site" evidence="5">
    <location>
        <begin position="95"/>
        <end position="99"/>
    </location>
    <ligand>
        <name>NAD(+)</name>
        <dbReference type="ChEBI" id="CHEBI:57540"/>
    </ligand>
</feature>
<reference evidence="7 8" key="1">
    <citation type="submission" date="2012-12" db="EMBL/GenBank/DDBJ databases">
        <title>Novel taxa of Listeriaceae from agricultural environments in the United States.</title>
        <authorList>
            <person name="den Bakker H.C."/>
            <person name="Allred A."/>
            <person name="Warchocki S."/>
            <person name="Wright E.M."/>
            <person name="Burrell A."/>
            <person name="Nightingale K.K."/>
            <person name="Kephart D."/>
            <person name="Wiedmann M."/>
        </authorList>
    </citation>
    <scope>NUCLEOTIDE SEQUENCE [LARGE SCALE GENOMIC DNA]</scope>
    <source>
        <strain evidence="7 8">FSL F6-1037</strain>
    </source>
</reference>
<keyword evidence="5" id="KW-0520">NAD</keyword>
<dbReference type="GO" id="GO:0046872">
    <property type="term" value="F:metal ion binding"/>
    <property type="evidence" value="ECO:0007669"/>
    <property type="project" value="UniProtKB-KW"/>
</dbReference>
<dbReference type="OrthoDB" id="5198708at2"/>